<dbReference type="InterPro" id="IPR032816">
    <property type="entry name" value="VTT_dom"/>
</dbReference>
<evidence type="ECO:0000256" key="7">
    <source>
        <dbReference type="SAM" id="Phobius"/>
    </source>
</evidence>
<evidence type="ECO:0000256" key="3">
    <source>
        <dbReference type="ARBA" id="ARBA00022475"/>
    </source>
</evidence>
<feature type="transmembrane region" description="Helical" evidence="7">
    <location>
        <begin position="140"/>
        <end position="161"/>
    </location>
</feature>
<keyword evidence="4 7" id="KW-0812">Transmembrane</keyword>
<evidence type="ECO:0000313" key="9">
    <source>
        <dbReference type="EMBL" id="MDL5376282.1"/>
    </source>
</evidence>
<dbReference type="RefSeq" id="WP_214720333.1">
    <property type="nucleotide sequence ID" value="NZ_CP183077.1"/>
</dbReference>
<dbReference type="PANTHER" id="PTHR42709">
    <property type="entry name" value="ALKALINE PHOSPHATASE LIKE PROTEIN"/>
    <property type="match status" value="1"/>
</dbReference>
<gene>
    <name evidence="9" type="ORF">QR695_04600</name>
</gene>
<evidence type="ECO:0000256" key="5">
    <source>
        <dbReference type="ARBA" id="ARBA00022989"/>
    </source>
</evidence>
<keyword evidence="3" id="KW-1003">Cell membrane</keyword>
<protein>
    <submittedName>
        <fullName evidence="9">DedA family protein</fullName>
    </submittedName>
</protein>
<feature type="transmembrane region" description="Helical" evidence="7">
    <location>
        <begin position="51"/>
        <end position="75"/>
    </location>
</feature>
<proteinExistence type="inferred from homology"/>
<dbReference type="InterPro" id="IPR051311">
    <property type="entry name" value="DedA_domain"/>
</dbReference>
<feature type="transmembrane region" description="Helical" evidence="7">
    <location>
        <begin position="12"/>
        <end position="31"/>
    </location>
</feature>
<name>A0ABT7MM59_9BACL</name>
<evidence type="ECO:0000259" key="8">
    <source>
        <dbReference type="Pfam" id="PF09335"/>
    </source>
</evidence>
<keyword evidence="5 7" id="KW-1133">Transmembrane helix</keyword>
<evidence type="ECO:0000256" key="2">
    <source>
        <dbReference type="ARBA" id="ARBA00010792"/>
    </source>
</evidence>
<comment type="subcellular location">
    <subcellularLocation>
        <location evidence="1">Cell membrane</location>
        <topology evidence="1">Multi-pass membrane protein</topology>
    </subcellularLocation>
</comment>
<accession>A0ABT7MM59</accession>
<keyword evidence="6 7" id="KW-0472">Membrane</keyword>
<keyword evidence="10" id="KW-1185">Reference proteome</keyword>
<feature type="transmembrane region" description="Helical" evidence="7">
    <location>
        <begin position="181"/>
        <end position="200"/>
    </location>
</feature>
<evidence type="ECO:0000256" key="1">
    <source>
        <dbReference type="ARBA" id="ARBA00004651"/>
    </source>
</evidence>
<evidence type="ECO:0000256" key="4">
    <source>
        <dbReference type="ARBA" id="ARBA00022692"/>
    </source>
</evidence>
<organism evidence="9 10">
    <name type="scientific">Exiguobacterium mexicanum</name>
    <dbReference type="NCBI Taxonomy" id="340146"/>
    <lineage>
        <taxon>Bacteria</taxon>
        <taxon>Bacillati</taxon>
        <taxon>Bacillota</taxon>
        <taxon>Bacilli</taxon>
        <taxon>Bacillales</taxon>
        <taxon>Bacillales Family XII. Incertae Sedis</taxon>
        <taxon>Exiguobacterium</taxon>
    </lineage>
</organism>
<dbReference type="Pfam" id="PF09335">
    <property type="entry name" value="VTT_dom"/>
    <property type="match status" value="1"/>
</dbReference>
<reference evidence="9 10" key="1">
    <citation type="submission" date="2023-06" db="EMBL/GenBank/DDBJ databases">
        <title>Influencing factors and mechanism of Cr(VI) reduction by facultative anaerobic Exiguobacterium sp. PY14.</title>
        <authorList>
            <person name="Zou L."/>
        </authorList>
    </citation>
    <scope>NUCLEOTIDE SEQUENCE [LARGE SCALE GENOMIC DNA]</scope>
    <source>
        <strain evidence="9 10">PY14</strain>
    </source>
</reference>
<feature type="domain" description="VTT" evidence="8">
    <location>
        <begin position="30"/>
        <end position="159"/>
    </location>
</feature>
<sequence>MEQWIQQMIEQFGYWGVLFLIFIENVFPPIPSELILIFGGFFTTTTGLSPIGMILAATVGAVIGAIVLYSVGLFFDEERLESWVARYGKRLYLKVDDVRMADRWFDRFGPKLVFFGRFVPVVRSLISIPAGMSNMPFVKFLMLTTLGTLIWNTVLIFVGVYVGENWQVWLGHIETYSHVMYGVLAVILLGLGAFIVRVIWSRRSEKH</sequence>
<evidence type="ECO:0000256" key="6">
    <source>
        <dbReference type="ARBA" id="ARBA00023136"/>
    </source>
</evidence>
<evidence type="ECO:0000313" key="10">
    <source>
        <dbReference type="Proteomes" id="UP001230807"/>
    </source>
</evidence>
<dbReference type="EMBL" id="JASWER010000003">
    <property type="protein sequence ID" value="MDL5376282.1"/>
    <property type="molecule type" value="Genomic_DNA"/>
</dbReference>
<dbReference type="Proteomes" id="UP001230807">
    <property type="component" value="Unassembled WGS sequence"/>
</dbReference>
<comment type="similarity">
    <text evidence="2">Belongs to the DedA family.</text>
</comment>
<comment type="caution">
    <text evidence="9">The sequence shown here is derived from an EMBL/GenBank/DDBJ whole genome shotgun (WGS) entry which is preliminary data.</text>
</comment>
<dbReference type="PANTHER" id="PTHR42709:SF6">
    <property type="entry name" value="UNDECAPRENYL PHOSPHATE TRANSPORTER A"/>
    <property type="match status" value="1"/>
</dbReference>